<proteinExistence type="predicted"/>
<dbReference type="Gene3D" id="1.10.1410.40">
    <property type="match status" value="1"/>
</dbReference>
<dbReference type="EMBL" id="CAJNOQ010002513">
    <property type="protein sequence ID" value="CAF0962434.1"/>
    <property type="molecule type" value="Genomic_DNA"/>
</dbReference>
<organism evidence="1 3">
    <name type="scientific">Didymodactylos carnosus</name>
    <dbReference type="NCBI Taxonomy" id="1234261"/>
    <lineage>
        <taxon>Eukaryota</taxon>
        <taxon>Metazoa</taxon>
        <taxon>Spiralia</taxon>
        <taxon>Gnathifera</taxon>
        <taxon>Rotifera</taxon>
        <taxon>Eurotatoria</taxon>
        <taxon>Bdelloidea</taxon>
        <taxon>Philodinida</taxon>
        <taxon>Philodinidae</taxon>
        <taxon>Didymodactylos</taxon>
    </lineage>
</organism>
<protein>
    <submittedName>
        <fullName evidence="1">Uncharacterized protein</fullName>
    </submittedName>
</protein>
<sequence>MMSSEQFYTKSPLEYETEYLIITSIDDESCLEQRNQYVRIYLDDKLKSLPETNSNDGVYVDGFKMKSMVFKSKKMNEFDSNTGKIIEITEPTLNQDYLNVCIITSLENFDLTLLSSRVGIFSDLSTHYWWLLRKSIHCQPQMCSLLAPAFNLPLSKDIAKQALSVLKYYDIFKSILWSLNSYRSNKKNDYLSTTSRIYPVISLNFKPSILNWFFERVANHERLKSVLTDENLKVYLAGCGNKRNKFIYNFSMFEDSIIASFNLTERDLYSLVKRFSFKYFYNLKYDYFLKTSVLWVCEMYELEQYHDSFEVWISFLQDTFRHCHCPHYFVENINVFQDKDGMFDILSSINYLNIDQIVQSLAIENLYPYLHTYNEMIHELEQFLDKNPVLKVKMNMLYNIIVRPFFSYNDNQPVKEICSILCHLCILEMNEDNGDGQQGFWWTTWKQLFIDYDRDDIVLLPSSSKCDYNPGQFALYMTNSVLNIMKGRIIENTLKNYDHSAFVLYNDYYKALEDLRNQELL</sequence>
<evidence type="ECO:0000313" key="1">
    <source>
        <dbReference type="EMBL" id="CAF0962434.1"/>
    </source>
</evidence>
<keyword evidence="3" id="KW-1185">Reference proteome</keyword>
<reference evidence="1" key="1">
    <citation type="submission" date="2021-02" db="EMBL/GenBank/DDBJ databases">
        <authorList>
            <person name="Nowell W R."/>
        </authorList>
    </citation>
    <scope>NUCLEOTIDE SEQUENCE</scope>
</reference>
<evidence type="ECO:0000313" key="2">
    <source>
        <dbReference type="EMBL" id="CAF3736839.1"/>
    </source>
</evidence>
<dbReference type="Proteomes" id="UP000681722">
    <property type="component" value="Unassembled WGS sequence"/>
</dbReference>
<dbReference type="AlphaFoldDB" id="A0A814DVS3"/>
<evidence type="ECO:0000313" key="3">
    <source>
        <dbReference type="Proteomes" id="UP000663829"/>
    </source>
</evidence>
<dbReference type="OrthoDB" id="9998913at2759"/>
<name>A0A814DVS3_9BILA</name>
<dbReference type="Proteomes" id="UP000663829">
    <property type="component" value="Unassembled WGS sequence"/>
</dbReference>
<accession>A0A814DVS3</accession>
<gene>
    <name evidence="1" type="ORF">GPM918_LOCUS11825</name>
    <name evidence="2" type="ORF">SRO942_LOCUS11826</name>
</gene>
<comment type="caution">
    <text evidence="1">The sequence shown here is derived from an EMBL/GenBank/DDBJ whole genome shotgun (WGS) entry which is preliminary data.</text>
</comment>
<dbReference type="EMBL" id="CAJOBC010002513">
    <property type="protein sequence ID" value="CAF3736839.1"/>
    <property type="molecule type" value="Genomic_DNA"/>
</dbReference>